<evidence type="ECO:0000313" key="1">
    <source>
        <dbReference type="EMBL" id="ESA16036.1"/>
    </source>
</evidence>
<accession>U9UKC5</accession>
<reference evidence="1" key="1">
    <citation type="submission" date="2013-07" db="EMBL/GenBank/DDBJ databases">
        <title>The genome of an arbuscular mycorrhizal fungus provides insights into the evolution of the oldest plant symbiosis.</title>
        <authorList>
            <consortium name="DOE Joint Genome Institute"/>
            <person name="Tisserant E."/>
            <person name="Malbreil M."/>
            <person name="Kuo A."/>
            <person name="Kohler A."/>
            <person name="Symeonidi A."/>
            <person name="Balestrini R."/>
            <person name="Charron P."/>
            <person name="Duensing N."/>
            <person name="Frei-dit-Frey N."/>
            <person name="Gianinazzi-Pearson V."/>
            <person name="Gilbert B."/>
            <person name="Handa Y."/>
            <person name="Hijri M."/>
            <person name="Kaul R."/>
            <person name="Kawaguchi M."/>
            <person name="Krajinski F."/>
            <person name="Lammers P."/>
            <person name="Lapierre D."/>
            <person name="Masclaux F.G."/>
            <person name="Murat C."/>
            <person name="Morin E."/>
            <person name="Ndikumana S."/>
            <person name="Pagni M."/>
            <person name="Petitpierre D."/>
            <person name="Requena N."/>
            <person name="Rosikiewicz P."/>
            <person name="Riley R."/>
            <person name="Saito K."/>
            <person name="San Clemente H."/>
            <person name="Shapiro H."/>
            <person name="van Tuinen D."/>
            <person name="Becard G."/>
            <person name="Bonfante P."/>
            <person name="Paszkowski U."/>
            <person name="Shachar-Hill Y."/>
            <person name="Young J.P."/>
            <person name="Sanders I.R."/>
            <person name="Henrissat B."/>
            <person name="Rensing S.A."/>
            <person name="Grigoriev I.V."/>
            <person name="Corradi N."/>
            <person name="Roux C."/>
            <person name="Martin F."/>
        </authorList>
    </citation>
    <scope>NUCLEOTIDE SEQUENCE</scope>
    <source>
        <strain evidence="1">DAOM 197198</strain>
    </source>
</reference>
<dbReference type="HOGENOM" id="CLU_2307506_0_0_1"/>
<dbReference type="AlphaFoldDB" id="U9UKC5"/>
<name>U9UKC5_RHIID</name>
<gene>
    <name evidence="1" type="ORF">GLOINDRAFT_23234</name>
</gene>
<protein>
    <submittedName>
        <fullName evidence="1">Uncharacterized protein</fullName>
    </submittedName>
</protein>
<dbReference type="EMBL" id="KI281396">
    <property type="protein sequence ID" value="ESA16036.1"/>
    <property type="molecule type" value="Genomic_DNA"/>
</dbReference>
<sequence>MYEQNLLNHTEHNDIEDLFLTKRFIPFTFISKGFQLDLNNVLPAHIRNQFHSVEDNVIAEGFLIHPDPVNLWKLLKFSIMGLVITLMTFMKKALPSPTLV</sequence>
<proteinExistence type="predicted"/>
<organism evidence="1">
    <name type="scientific">Rhizophagus irregularis (strain DAOM 181602 / DAOM 197198 / MUCL 43194)</name>
    <name type="common">Arbuscular mycorrhizal fungus</name>
    <name type="synonym">Glomus intraradices</name>
    <dbReference type="NCBI Taxonomy" id="747089"/>
    <lineage>
        <taxon>Eukaryota</taxon>
        <taxon>Fungi</taxon>
        <taxon>Fungi incertae sedis</taxon>
        <taxon>Mucoromycota</taxon>
        <taxon>Glomeromycotina</taxon>
        <taxon>Glomeromycetes</taxon>
        <taxon>Glomerales</taxon>
        <taxon>Glomeraceae</taxon>
        <taxon>Rhizophagus</taxon>
    </lineage>
</organism>